<accession>A0ABY5R3T5</accession>
<proteinExistence type="predicted"/>
<keyword evidence="2" id="KW-1185">Reference proteome</keyword>
<dbReference type="Proteomes" id="UP001058098">
    <property type="component" value="Chromosome"/>
</dbReference>
<dbReference type="RefSeq" id="WP_258123030.1">
    <property type="nucleotide sequence ID" value="NZ_CP062229.1"/>
</dbReference>
<dbReference type="EMBL" id="CP062229">
    <property type="protein sequence ID" value="UVC18143.1"/>
    <property type="molecule type" value="Genomic_DNA"/>
</dbReference>
<evidence type="ECO:0000313" key="1">
    <source>
        <dbReference type="EMBL" id="UVC18143.1"/>
    </source>
</evidence>
<name>A0ABY5R3T5_9HYPH</name>
<reference evidence="1" key="1">
    <citation type="submission" date="2020-09" db="EMBL/GenBank/DDBJ databases">
        <title>Rhizobia associated with sainfoin plants.</title>
        <authorList>
            <person name="Asharfi S."/>
            <person name="Kuzmanovic N."/>
            <person name="Bunk B."/>
            <person name="Sproeer C."/>
            <person name="Becker M."/>
            <person name="Thuenen T."/>
        </authorList>
    </citation>
    <scope>NUCLEOTIDE SEQUENCE</scope>
    <source>
        <strain evidence="1">OM4</strain>
    </source>
</reference>
<evidence type="ECO:0000313" key="2">
    <source>
        <dbReference type="Proteomes" id="UP001058098"/>
    </source>
</evidence>
<sequence length="59" mass="6339">MLLIDDVDVCKDRDLLAAVLACARATHTTVIASCDVAAGTTEFDDTWLLDGEWSSRGNP</sequence>
<gene>
    <name evidence="1" type="ORF">IHQ72_14285</name>
</gene>
<protein>
    <submittedName>
        <fullName evidence="1">Uncharacterized protein</fullName>
    </submittedName>
</protein>
<organism evidence="1 2">
    <name type="scientific">Mesorhizobium onobrychidis</name>
    <dbReference type="NCBI Taxonomy" id="2775404"/>
    <lineage>
        <taxon>Bacteria</taxon>
        <taxon>Pseudomonadati</taxon>
        <taxon>Pseudomonadota</taxon>
        <taxon>Alphaproteobacteria</taxon>
        <taxon>Hyphomicrobiales</taxon>
        <taxon>Phyllobacteriaceae</taxon>
        <taxon>Mesorhizobium</taxon>
    </lineage>
</organism>